<comment type="caution">
    <text evidence="1">The sequence shown here is derived from an EMBL/GenBank/DDBJ whole genome shotgun (WGS) entry which is preliminary data.</text>
</comment>
<reference evidence="1" key="1">
    <citation type="journal article" date="2022" name="bioRxiv">
        <title>Population genetic analysis of Ophidiomyces ophidiicola, the causative agent of snake fungal disease, indicates recent introductions to the USA.</title>
        <authorList>
            <person name="Ladner J.T."/>
            <person name="Palmer J.M."/>
            <person name="Ettinger C.L."/>
            <person name="Stajich J.E."/>
            <person name="Farrell T.M."/>
            <person name="Glorioso B.M."/>
            <person name="Lawson B."/>
            <person name="Price S.J."/>
            <person name="Stengle A.G."/>
            <person name="Grear D.A."/>
            <person name="Lorch J.M."/>
        </authorList>
    </citation>
    <scope>NUCLEOTIDE SEQUENCE</scope>
    <source>
        <strain evidence="1">NWHC 24266-5</strain>
    </source>
</reference>
<evidence type="ECO:0000313" key="1">
    <source>
        <dbReference type="EMBL" id="KAI2381798.1"/>
    </source>
</evidence>
<gene>
    <name evidence="1" type="primary">MFS2_2</name>
    <name evidence="1" type="ORF">LOY88_006572</name>
</gene>
<sequence length="618" mass="67879">MGEHNPHPSKIPYWRQVAQPGVVTQEIIDYPYDGLGTENDPYIVEWLPNDPRNPLLFSNTKKWFITMLVAMTTLAVALISSAYTGGGNQIMREFRVGTEVMTLGVSLFVLGFAIGPLLWAPLSELFGRQIIFFGTYMALTAFNAGAAGSQNIWTLIILRFFAGSFGSSPLTNAGGIIADMFSASERGLAMGMFSLAPFLGPVLGPIIGGFIGMNEGWRWVEGFLAIFSGVLWIFGSLLIPETYAPVLLRKRAVTLSKLSGKVYRSRIDIDQGRVTVREAFITALSRPWILLLREPIVLLLSIYLAIIYGTLYMLFGAFPFVYQLIRGWNEGVGGLAFLGIPVGMLIAAVVNFIDNNSRYLPIARKHHGFAPPEARLPPSIIGGIAIPIGLFWFAWTNDPSIHWLASIAAGVPFGFGMVLVFLGVMSYLIDAYTIYAASVLAASSVLRSLFGAAFPLFTRYMYEDLGIHWASSIPAFLALACVPFPFLFYKYGGSIRKKCRFAAEAEEFMHRFQQGHSQQKASSIQGEEAEGSAETTGDEAEKSRPLGNARETGGDDGYFAQPTRSLSRQATHRTHRTHRAGSVGSQVASEYEGNPFDIDRVNTRTSVMSGRRVSTSKR</sequence>
<organism evidence="1">
    <name type="scientific">Ophidiomyces ophidiicola</name>
    <dbReference type="NCBI Taxonomy" id="1387563"/>
    <lineage>
        <taxon>Eukaryota</taxon>
        <taxon>Fungi</taxon>
        <taxon>Dikarya</taxon>
        <taxon>Ascomycota</taxon>
        <taxon>Pezizomycotina</taxon>
        <taxon>Eurotiomycetes</taxon>
        <taxon>Eurotiomycetidae</taxon>
        <taxon>Onygenales</taxon>
        <taxon>Onygenaceae</taxon>
        <taxon>Ophidiomyces</taxon>
    </lineage>
</organism>
<protein>
    <submittedName>
        <fullName evidence="1">MFS siderochrome iron transporter 1</fullName>
    </submittedName>
</protein>
<name>A0ACB8UNG9_9EURO</name>
<accession>A0ACB8UNG9</accession>
<dbReference type="EMBL" id="JALBCA010000172">
    <property type="protein sequence ID" value="KAI2381798.1"/>
    <property type="molecule type" value="Genomic_DNA"/>
</dbReference>
<proteinExistence type="predicted"/>